<protein>
    <recommendedName>
        <fullName evidence="4">WXG100 family type VII secretion target</fullName>
    </recommendedName>
</protein>
<keyword evidence="1" id="KW-0812">Transmembrane</keyword>
<sequence length="238" mass="26160">MAAAEIGTTLANLRRLQLLAGFPLMTLTVLEALQMDEHEVARAAQSWKRMAERLDPVIEVLEGLPERAALGWIAEDEKEFARAARAYLEAVRDLRAARAQTAEVLEELVAAFKMFKLVTVIHSLVLLWSAVYVLSLSMGLPQLAPLARLRLAWLINAADKVLSGLIAAFMSACAAQTAVLGLAVARGEKLLRLPVPDFARAGIDTKGHATFRRQDKEGRLPDGTESFRWVAPVIPREE</sequence>
<keyword evidence="1" id="KW-0472">Membrane</keyword>
<evidence type="ECO:0008006" key="4">
    <source>
        <dbReference type="Google" id="ProtNLM"/>
    </source>
</evidence>
<proteinExistence type="predicted"/>
<dbReference type="Proteomes" id="UP000661607">
    <property type="component" value="Unassembled WGS sequence"/>
</dbReference>
<comment type="caution">
    <text evidence="2">The sequence shown here is derived from an EMBL/GenBank/DDBJ whole genome shotgun (WGS) entry which is preliminary data.</text>
</comment>
<dbReference type="EMBL" id="JADBEF010000001">
    <property type="protein sequence ID" value="MBE1558141.1"/>
    <property type="molecule type" value="Genomic_DNA"/>
</dbReference>
<feature type="transmembrane region" description="Helical" evidence="1">
    <location>
        <begin position="161"/>
        <end position="185"/>
    </location>
</feature>
<feature type="transmembrane region" description="Helical" evidence="1">
    <location>
        <begin position="117"/>
        <end position="141"/>
    </location>
</feature>
<organism evidence="2 3">
    <name type="scientific">Nonomuraea africana</name>
    <dbReference type="NCBI Taxonomy" id="46171"/>
    <lineage>
        <taxon>Bacteria</taxon>
        <taxon>Bacillati</taxon>
        <taxon>Actinomycetota</taxon>
        <taxon>Actinomycetes</taxon>
        <taxon>Streptosporangiales</taxon>
        <taxon>Streptosporangiaceae</taxon>
        <taxon>Nonomuraea</taxon>
    </lineage>
</organism>
<reference evidence="2 3" key="1">
    <citation type="submission" date="2020-10" db="EMBL/GenBank/DDBJ databases">
        <title>Sequencing the genomes of 1000 actinobacteria strains.</title>
        <authorList>
            <person name="Klenk H.-P."/>
        </authorList>
    </citation>
    <scope>NUCLEOTIDE SEQUENCE [LARGE SCALE GENOMIC DNA]</scope>
    <source>
        <strain evidence="2 3">DSM 43748</strain>
    </source>
</reference>
<evidence type="ECO:0000313" key="3">
    <source>
        <dbReference type="Proteomes" id="UP000661607"/>
    </source>
</evidence>
<gene>
    <name evidence="2" type="ORF">H4W81_000920</name>
</gene>
<keyword evidence="1" id="KW-1133">Transmembrane helix</keyword>
<accession>A0ABR9K7Z9</accession>
<evidence type="ECO:0000256" key="1">
    <source>
        <dbReference type="SAM" id="Phobius"/>
    </source>
</evidence>
<keyword evidence="3" id="KW-1185">Reference proteome</keyword>
<name>A0ABR9K7Z9_9ACTN</name>
<evidence type="ECO:0000313" key="2">
    <source>
        <dbReference type="EMBL" id="MBE1558141.1"/>
    </source>
</evidence>
<dbReference type="RefSeq" id="WP_192773610.1">
    <property type="nucleotide sequence ID" value="NZ_BAAASY010000033.1"/>
</dbReference>